<protein>
    <recommendedName>
        <fullName evidence="2">VanZ-like domain-containing protein</fullName>
    </recommendedName>
</protein>
<dbReference type="EMBL" id="JAADJT010000017">
    <property type="protein sequence ID" value="NGZ88072.1"/>
    <property type="molecule type" value="Genomic_DNA"/>
</dbReference>
<reference evidence="3 4" key="1">
    <citation type="submission" date="2020-01" db="EMBL/GenBank/DDBJ databases">
        <authorList>
            <person name="Lee S.D."/>
        </authorList>
    </citation>
    <scope>NUCLEOTIDE SEQUENCE [LARGE SCALE GENOMIC DNA]</scope>
    <source>
        <strain evidence="3 4">SAP-35</strain>
    </source>
</reference>
<evidence type="ECO:0000259" key="2">
    <source>
        <dbReference type="Pfam" id="PF04892"/>
    </source>
</evidence>
<keyword evidence="1" id="KW-0812">Transmembrane</keyword>
<comment type="caution">
    <text evidence="3">The sequence shown here is derived from an EMBL/GenBank/DDBJ whole genome shotgun (WGS) entry which is preliminary data.</text>
</comment>
<dbReference type="InterPro" id="IPR006976">
    <property type="entry name" value="VanZ-like"/>
</dbReference>
<evidence type="ECO:0000313" key="4">
    <source>
        <dbReference type="Proteomes" id="UP000666369"/>
    </source>
</evidence>
<feature type="transmembrane region" description="Helical" evidence="1">
    <location>
        <begin position="69"/>
        <end position="93"/>
    </location>
</feature>
<dbReference type="NCBIfam" id="NF037970">
    <property type="entry name" value="vanZ_1"/>
    <property type="match status" value="1"/>
</dbReference>
<keyword evidence="1" id="KW-0472">Membrane</keyword>
<feature type="transmembrane region" description="Helical" evidence="1">
    <location>
        <begin position="44"/>
        <end position="63"/>
    </location>
</feature>
<evidence type="ECO:0000313" key="3">
    <source>
        <dbReference type="EMBL" id="NGZ88072.1"/>
    </source>
</evidence>
<keyword evidence="1" id="KW-1133">Transmembrane helix</keyword>
<keyword evidence="4" id="KW-1185">Reference proteome</keyword>
<organism evidence="3 4">
    <name type="scientific">Duganella aceris</name>
    <dbReference type="NCBI Taxonomy" id="2703883"/>
    <lineage>
        <taxon>Bacteria</taxon>
        <taxon>Pseudomonadati</taxon>
        <taxon>Pseudomonadota</taxon>
        <taxon>Betaproteobacteria</taxon>
        <taxon>Burkholderiales</taxon>
        <taxon>Oxalobacteraceae</taxon>
        <taxon>Telluria group</taxon>
        <taxon>Duganella</taxon>
    </lineage>
</organism>
<accession>A0ABX0FUB5</accession>
<sequence>MQPIGMTQERCAGILAHHSPIFAVRGIVWRMIKQLLLTSSHSRLRYWTAIVLYLMILVLGSIPGARQDIGNVASGVILHSLAYAGLTFLLFTGGKGSPSQRAGKAVLTIALMGALDEVVQSFFPYRHGAVSDWLVDCNAALLTAGFMWALWNRYRIQPSN</sequence>
<gene>
    <name evidence="3" type="ORF">GW587_27905</name>
</gene>
<feature type="transmembrane region" description="Helical" evidence="1">
    <location>
        <begin position="133"/>
        <end position="151"/>
    </location>
</feature>
<reference evidence="4" key="2">
    <citation type="submission" date="2023-07" db="EMBL/GenBank/DDBJ databases">
        <title>Duganella aceri sp. nov., isolated from tree sap.</title>
        <authorList>
            <person name="Kim I.S."/>
        </authorList>
    </citation>
    <scope>NUCLEOTIDE SEQUENCE [LARGE SCALE GENOMIC DNA]</scope>
    <source>
        <strain evidence="4">SAP-35</strain>
    </source>
</reference>
<evidence type="ECO:0000256" key="1">
    <source>
        <dbReference type="SAM" id="Phobius"/>
    </source>
</evidence>
<proteinExistence type="predicted"/>
<feature type="domain" description="VanZ-like" evidence="2">
    <location>
        <begin position="64"/>
        <end position="148"/>
    </location>
</feature>
<feature type="transmembrane region" description="Helical" evidence="1">
    <location>
        <begin position="12"/>
        <end position="32"/>
    </location>
</feature>
<dbReference type="Proteomes" id="UP000666369">
    <property type="component" value="Unassembled WGS sequence"/>
</dbReference>
<dbReference type="Pfam" id="PF04892">
    <property type="entry name" value="VanZ"/>
    <property type="match status" value="1"/>
</dbReference>
<name>A0ABX0FUB5_9BURK</name>